<dbReference type="PANTHER" id="PTHR30290">
    <property type="entry name" value="PERIPLASMIC BINDING COMPONENT OF ABC TRANSPORTER"/>
    <property type="match status" value="1"/>
</dbReference>
<dbReference type="Pfam" id="PF00496">
    <property type="entry name" value="SBP_bac_5"/>
    <property type="match status" value="1"/>
</dbReference>
<dbReference type="AlphaFoldDB" id="X1U965"/>
<protein>
    <recommendedName>
        <fullName evidence="1">Solute-binding protein family 5 domain-containing protein</fullName>
    </recommendedName>
</protein>
<feature type="domain" description="Solute-binding protein family 5" evidence="1">
    <location>
        <begin position="4"/>
        <end position="233"/>
    </location>
</feature>
<reference evidence="2" key="1">
    <citation type="journal article" date="2014" name="Front. Microbiol.">
        <title>High frequency of phylogenetically diverse reductive dehalogenase-homologous genes in deep subseafloor sedimentary metagenomes.</title>
        <authorList>
            <person name="Kawai M."/>
            <person name="Futagami T."/>
            <person name="Toyoda A."/>
            <person name="Takaki Y."/>
            <person name="Nishi S."/>
            <person name="Hori S."/>
            <person name="Arai W."/>
            <person name="Tsubouchi T."/>
            <person name="Morono Y."/>
            <person name="Uchiyama I."/>
            <person name="Ito T."/>
            <person name="Fujiyama A."/>
            <person name="Inagaki F."/>
            <person name="Takami H."/>
        </authorList>
    </citation>
    <scope>NUCLEOTIDE SEQUENCE</scope>
    <source>
        <strain evidence="2">Expedition CK06-06</strain>
    </source>
</reference>
<dbReference type="PANTHER" id="PTHR30290:SF62">
    <property type="entry name" value="OLIGOPEPTIDE ABC TRANSPORTER, PERIPLASMIC OLIGOPEPTIDE-BINDING PROTEIN"/>
    <property type="match status" value="1"/>
</dbReference>
<sequence length="250" mass="28774">YENKIIPSVAKGWDLSDDYKTLTLYLRKGMKWSDGEPFTADDILFWYQDIILNDELTPTKPEKWSPGGEPMKATKIDDYTVRFEFSLPYPSASEVVYSMPAFSPKHYLKRYHIKYNPDAGEIAKKEGYDNWWESFGFHTTITGGRPEDVNLPALTPWVFTEMDAGQNTYWERNPYYWRVDTAGNQLPYIDKLMSMNVANPEVVAMKSMSGEVESSVVMLNFSDYPIYKKNEEKGGYKVYLFPDGGASTSL</sequence>
<dbReference type="GO" id="GO:0015833">
    <property type="term" value="P:peptide transport"/>
    <property type="evidence" value="ECO:0007669"/>
    <property type="project" value="TreeGrafter"/>
</dbReference>
<feature type="non-terminal residue" evidence="2">
    <location>
        <position position="1"/>
    </location>
</feature>
<dbReference type="SUPFAM" id="SSF53850">
    <property type="entry name" value="Periplasmic binding protein-like II"/>
    <property type="match status" value="1"/>
</dbReference>
<accession>X1U965</accession>
<feature type="non-terminal residue" evidence="2">
    <location>
        <position position="250"/>
    </location>
</feature>
<comment type="caution">
    <text evidence="2">The sequence shown here is derived from an EMBL/GenBank/DDBJ whole genome shotgun (WGS) entry which is preliminary data.</text>
</comment>
<evidence type="ECO:0000313" key="2">
    <source>
        <dbReference type="EMBL" id="GAJ14078.1"/>
    </source>
</evidence>
<gene>
    <name evidence="2" type="ORF">S12H4_47894</name>
</gene>
<dbReference type="InterPro" id="IPR023765">
    <property type="entry name" value="SBP_5_CS"/>
</dbReference>
<dbReference type="PROSITE" id="PS01040">
    <property type="entry name" value="SBP_BACTERIAL_5"/>
    <property type="match status" value="1"/>
</dbReference>
<dbReference type="EMBL" id="BARW01029867">
    <property type="protein sequence ID" value="GAJ14078.1"/>
    <property type="molecule type" value="Genomic_DNA"/>
</dbReference>
<name>X1U965_9ZZZZ</name>
<dbReference type="InterPro" id="IPR039424">
    <property type="entry name" value="SBP_5"/>
</dbReference>
<proteinExistence type="predicted"/>
<organism evidence="2">
    <name type="scientific">marine sediment metagenome</name>
    <dbReference type="NCBI Taxonomy" id="412755"/>
    <lineage>
        <taxon>unclassified sequences</taxon>
        <taxon>metagenomes</taxon>
        <taxon>ecological metagenomes</taxon>
    </lineage>
</organism>
<dbReference type="GO" id="GO:1904680">
    <property type="term" value="F:peptide transmembrane transporter activity"/>
    <property type="evidence" value="ECO:0007669"/>
    <property type="project" value="TreeGrafter"/>
</dbReference>
<evidence type="ECO:0000259" key="1">
    <source>
        <dbReference type="Pfam" id="PF00496"/>
    </source>
</evidence>
<dbReference type="Gene3D" id="3.40.190.10">
    <property type="entry name" value="Periplasmic binding protein-like II"/>
    <property type="match status" value="1"/>
</dbReference>
<dbReference type="InterPro" id="IPR000914">
    <property type="entry name" value="SBP_5_dom"/>
</dbReference>